<dbReference type="Gene3D" id="1.10.10.10">
    <property type="entry name" value="Winged helix-like DNA-binding domain superfamily/Winged helix DNA-binding domain"/>
    <property type="match status" value="1"/>
</dbReference>
<keyword evidence="2" id="KW-0805">Transcription regulation</keyword>
<evidence type="ECO:0000256" key="4">
    <source>
        <dbReference type="ARBA" id="ARBA00023163"/>
    </source>
</evidence>
<dbReference type="OrthoDB" id="254728at2"/>
<comment type="similarity">
    <text evidence="1">Belongs to the sigma-70 factor family. ECF subfamily.</text>
</comment>
<evidence type="ECO:0000313" key="6">
    <source>
        <dbReference type="EMBL" id="TWT42791.1"/>
    </source>
</evidence>
<dbReference type="InterPro" id="IPR013249">
    <property type="entry name" value="RNA_pol_sigma70_r4_t2"/>
</dbReference>
<dbReference type="EMBL" id="SIHI01000038">
    <property type="protein sequence ID" value="TWT42791.1"/>
    <property type="molecule type" value="Genomic_DNA"/>
</dbReference>
<comment type="caution">
    <text evidence="6">The sequence shown here is derived from an EMBL/GenBank/DDBJ whole genome shotgun (WGS) entry which is preliminary data.</text>
</comment>
<evidence type="ECO:0000256" key="2">
    <source>
        <dbReference type="ARBA" id="ARBA00023015"/>
    </source>
</evidence>
<gene>
    <name evidence="6" type="primary">sigX_1</name>
    <name evidence="6" type="ORF">KOR42_46460</name>
</gene>
<dbReference type="InterPro" id="IPR039425">
    <property type="entry name" value="RNA_pol_sigma-70-like"/>
</dbReference>
<dbReference type="AlphaFoldDB" id="A0A5C5VYG9"/>
<accession>A0A5C5VYG9</accession>
<keyword evidence="4" id="KW-0804">Transcription</keyword>
<dbReference type="GO" id="GO:0016987">
    <property type="term" value="F:sigma factor activity"/>
    <property type="evidence" value="ECO:0007669"/>
    <property type="project" value="UniProtKB-KW"/>
</dbReference>
<evidence type="ECO:0000313" key="7">
    <source>
        <dbReference type="Proteomes" id="UP000317243"/>
    </source>
</evidence>
<dbReference type="InterPro" id="IPR014284">
    <property type="entry name" value="RNA_pol_sigma-70_dom"/>
</dbReference>
<dbReference type="NCBIfam" id="TIGR02937">
    <property type="entry name" value="sigma70-ECF"/>
    <property type="match status" value="1"/>
</dbReference>
<name>A0A5C5VYG9_9PLAN</name>
<keyword evidence="7" id="KW-1185">Reference proteome</keyword>
<dbReference type="SUPFAM" id="SSF88946">
    <property type="entry name" value="Sigma2 domain of RNA polymerase sigma factors"/>
    <property type="match status" value="1"/>
</dbReference>
<proteinExistence type="inferred from homology"/>
<evidence type="ECO:0000256" key="1">
    <source>
        <dbReference type="ARBA" id="ARBA00010641"/>
    </source>
</evidence>
<organism evidence="6 7">
    <name type="scientific">Thalassoglobus neptunius</name>
    <dbReference type="NCBI Taxonomy" id="1938619"/>
    <lineage>
        <taxon>Bacteria</taxon>
        <taxon>Pseudomonadati</taxon>
        <taxon>Planctomycetota</taxon>
        <taxon>Planctomycetia</taxon>
        <taxon>Planctomycetales</taxon>
        <taxon>Planctomycetaceae</taxon>
        <taxon>Thalassoglobus</taxon>
    </lineage>
</organism>
<keyword evidence="3" id="KW-0731">Sigma factor</keyword>
<dbReference type="PANTHER" id="PTHR43133:SF51">
    <property type="entry name" value="RNA POLYMERASE SIGMA FACTOR"/>
    <property type="match status" value="1"/>
</dbReference>
<feature type="domain" description="RNA polymerase sigma factor 70 region 4 type 2" evidence="5">
    <location>
        <begin position="112"/>
        <end position="158"/>
    </location>
</feature>
<evidence type="ECO:0000259" key="5">
    <source>
        <dbReference type="Pfam" id="PF08281"/>
    </source>
</evidence>
<dbReference type="Proteomes" id="UP000317243">
    <property type="component" value="Unassembled WGS sequence"/>
</dbReference>
<dbReference type="InterPro" id="IPR013324">
    <property type="entry name" value="RNA_pol_sigma_r3/r4-like"/>
</dbReference>
<dbReference type="Gene3D" id="1.10.1740.10">
    <property type="match status" value="1"/>
</dbReference>
<dbReference type="RefSeq" id="WP_146511984.1">
    <property type="nucleotide sequence ID" value="NZ_SIHI01000038.1"/>
</dbReference>
<reference evidence="6 7" key="1">
    <citation type="submission" date="2019-02" db="EMBL/GenBank/DDBJ databases">
        <title>Deep-cultivation of Planctomycetes and their phenomic and genomic characterization uncovers novel biology.</title>
        <authorList>
            <person name="Wiegand S."/>
            <person name="Jogler M."/>
            <person name="Boedeker C."/>
            <person name="Pinto D."/>
            <person name="Vollmers J."/>
            <person name="Rivas-Marin E."/>
            <person name="Kohn T."/>
            <person name="Peeters S.H."/>
            <person name="Heuer A."/>
            <person name="Rast P."/>
            <person name="Oberbeckmann S."/>
            <person name="Bunk B."/>
            <person name="Jeske O."/>
            <person name="Meyerdierks A."/>
            <person name="Storesund J.E."/>
            <person name="Kallscheuer N."/>
            <person name="Luecker S."/>
            <person name="Lage O.M."/>
            <person name="Pohl T."/>
            <person name="Merkel B.J."/>
            <person name="Hornburger P."/>
            <person name="Mueller R.-W."/>
            <person name="Bruemmer F."/>
            <person name="Labrenz M."/>
            <person name="Spormann A.M."/>
            <person name="Op Den Camp H."/>
            <person name="Overmann J."/>
            <person name="Amann R."/>
            <person name="Jetten M.S.M."/>
            <person name="Mascher T."/>
            <person name="Medema M.H."/>
            <person name="Devos D.P."/>
            <person name="Kaster A.-K."/>
            <person name="Ovreas L."/>
            <person name="Rohde M."/>
            <person name="Galperin M.Y."/>
            <person name="Jogler C."/>
        </authorList>
    </citation>
    <scope>NUCLEOTIDE SEQUENCE [LARGE SCALE GENOMIC DNA]</scope>
    <source>
        <strain evidence="6 7">KOR42</strain>
    </source>
</reference>
<dbReference type="InterPro" id="IPR013325">
    <property type="entry name" value="RNA_pol_sigma_r2"/>
</dbReference>
<dbReference type="InterPro" id="IPR036388">
    <property type="entry name" value="WH-like_DNA-bd_sf"/>
</dbReference>
<dbReference type="Pfam" id="PF08281">
    <property type="entry name" value="Sigma70_r4_2"/>
    <property type="match status" value="1"/>
</dbReference>
<dbReference type="SUPFAM" id="SSF88659">
    <property type="entry name" value="Sigma3 and sigma4 domains of RNA polymerase sigma factors"/>
    <property type="match status" value="1"/>
</dbReference>
<dbReference type="GO" id="GO:0003677">
    <property type="term" value="F:DNA binding"/>
    <property type="evidence" value="ECO:0007669"/>
    <property type="project" value="InterPro"/>
</dbReference>
<dbReference type="GO" id="GO:0006352">
    <property type="term" value="P:DNA-templated transcription initiation"/>
    <property type="evidence" value="ECO:0007669"/>
    <property type="project" value="InterPro"/>
</dbReference>
<evidence type="ECO:0000256" key="3">
    <source>
        <dbReference type="ARBA" id="ARBA00023082"/>
    </source>
</evidence>
<protein>
    <submittedName>
        <fullName evidence="6">RNA polymerase sigma factor SigX</fullName>
    </submittedName>
</protein>
<sequence>MTDELSAWITESAPRALAYAVSLVRNVSVAEDLVQDCYQRLLTKSEVYDLPREGTKLLFKAVTNASINWTQREAKSRSLQTLQNDADFPVEKNELPLQAAASRELGDAVGIALGELPVEQRAVIELHVMGNSTSEIATMLELTAENVRVLRHRARKQLASKLRPFLENDIK</sequence>
<dbReference type="PANTHER" id="PTHR43133">
    <property type="entry name" value="RNA POLYMERASE ECF-TYPE SIGMA FACTO"/>
    <property type="match status" value="1"/>
</dbReference>